<dbReference type="SMART" id="SM00531">
    <property type="entry name" value="TFIIE"/>
    <property type="match status" value="1"/>
</dbReference>
<dbReference type="FunFam" id="3.30.40.10:FF:000459">
    <property type="entry name" value="TFA1p TFIIE large subunit"/>
    <property type="match status" value="1"/>
</dbReference>
<accession>A0AAN7WS52</accession>
<proteinExistence type="inferred from homology"/>
<organism evidence="6 7">
    <name type="scientific">Arxiozyma heterogenica</name>
    <dbReference type="NCBI Taxonomy" id="278026"/>
    <lineage>
        <taxon>Eukaryota</taxon>
        <taxon>Fungi</taxon>
        <taxon>Dikarya</taxon>
        <taxon>Ascomycota</taxon>
        <taxon>Saccharomycotina</taxon>
        <taxon>Saccharomycetes</taxon>
        <taxon>Saccharomycetales</taxon>
        <taxon>Saccharomycetaceae</taxon>
        <taxon>Arxiozyma</taxon>
    </lineage>
</organism>
<comment type="similarity">
    <text evidence="1">Belongs to the TFIIE alpha subunit family.</text>
</comment>
<feature type="region of interest" description="Disordered" evidence="4">
    <location>
        <begin position="457"/>
        <end position="509"/>
    </location>
</feature>
<dbReference type="Gene3D" id="3.30.40.10">
    <property type="entry name" value="Zinc/RING finger domain, C3HC4 (zinc finger)"/>
    <property type="match status" value="1"/>
</dbReference>
<feature type="compositionally biased region" description="Acidic residues" evidence="4">
    <location>
        <begin position="496"/>
        <end position="509"/>
    </location>
</feature>
<dbReference type="PROSITE" id="PS51344">
    <property type="entry name" value="HTH_TFE_IIE"/>
    <property type="match status" value="1"/>
</dbReference>
<dbReference type="InterPro" id="IPR013083">
    <property type="entry name" value="Znf_RING/FYVE/PHD"/>
</dbReference>
<feature type="domain" description="HTH TFE/IIEalpha-type" evidence="5">
    <location>
        <begin position="9"/>
        <end position="99"/>
    </location>
</feature>
<dbReference type="InterPro" id="IPR039997">
    <property type="entry name" value="TFE"/>
</dbReference>
<protein>
    <recommendedName>
        <fullName evidence="5">HTH TFE/IIEalpha-type domain-containing protein</fullName>
    </recommendedName>
</protein>
<evidence type="ECO:0000256" key="4">
    <source>
        <dbReference type="SAM" id="MobiDB-lite"/>
    </source>
</evidence>
<name>A0AAN7WS52_9SACH</name>
<feature type="region of interest" description="Disordered" evidence="4">
    <location>
        <begin position="380"/>
        <end position="422"/>
    </location>
</feature>
<sequence length="509" mass="58660">MDRPIDEIVRNLLKFVVRGFYGGSYVLVLDAIIFHSVLAEEDLKQLLSINKTELGPLIARLRGDRLITTHKQREYPPNSKSVERVYYYIKYPQAIDGIKWKVHQVVQRLKDDLDKNSVPNGYMCPICETKYTQLEAVQLLNFDRTEFLCSLCEEPLIEDDSGKKNKEKQDKLNRLMDQIQPVIDYLKKIDDSRIEENSFEYALARLIPPQNQSHAAYTFNPKKGSTMFRPGETNNAPLGNENSRRAGINSQATLHVNITTASDEMAQRQLKERQAEEKRKQNAVPEWHKQSTIGKTALGRLDEDEEFNPETTQQAAMSLGQASYSSYNSYNNYGRGNGFYGGNNKYYNNRKLTESELEERENERTLADYYAKLAKQQAEKQKRQAEKSEDEDDELELLDEDNMVDEFEDVESTNKEAKLSEDIIPASLRNNIVEEVDEDEFDDQFDDEFEDVDHIEALEESMQEQKPTKQDNSTSLQAETSEGTDDKKNSKNDANNGEEEEIEVPFEDV</sequence>
<reference evidence="7" key="1">
    <citation type="submission" date="2023-07" db="EMBL/GenBank/DDBJ databases">
        <title>A draft genome of Kazachstania heterogenica Y-27499.</title>
        <authorList>
            <person name="Donic C."/>
            <person name="Kralova J.S."/>
            <person name="Fidel L."/>
            <person name="Ben-Dor S."/>
            <person name="Jung S."/>
        </authorList>
    </citation>
    <scope>NUCLEOTIDE SEQUENCE [LARGE SCALE GENOMIC DNA]</scope>
    <source>
        <strain evidence="7">Y27499</strain>
    </source>
</reference>
<feature type="region of interest" description="Disordered" evidence="4">
    <location>
        <begin position="265"/>
        <end position="316"/>
    </location>
</feature>
<keyword evidence="2" id="KW-0805">Transcription regulation</keyword>
<dbReference type="AlphaFoldDB" id="A0AAN7WS52"/>
<comment type="caution">
    <text evidence="6">The sequence shown here is derived from an EMBL/GenBank/DDBJ whole genome shotgun (WGS) entry which is preliminary data.</text>
</comment>
<evidence type="ECO:0000313" key="7">
    <source>
        <dbReference type="Proteomes" id="UP001306508"/>
    </source>
</evidence>
<evidence type="ECO:0000259" key="5">
    <source>
        <dbReference type="PROSITE" id="PS51344"/>
    </source>
</evidence>
<keyword evidence="3" id="KW-0804">Transcription</keyword>
<dbReference type="SUPFAM" id="SSF57783">
    <property type="entry name" value="Zinc beta-ribbon"/>
    <property type="match status" value="1"/>
</dbReference>
<evidence type="ECO:0000256" key="3">
    <source>
        <dbReference type="ARBA" id="ARBA00023163"/>
    </source>
</evidence>
<evidence type="ECO:0000313" key="6">
    <source>
        <dbReference type="EMBL" id="KAK5778483.1"/>
    </source>
</evidence>
<dbReference type="PANTHER" id="PTHR13097">
    <property type="entry name" value="TRANSCRIPTION INITIATION FACTOR IIE, ALPHA SUBUNIT"/>
    <property type="match status" value="1"/>
</dbReference>
<dbReference type="Pfam" id="PF02002">
    <property type="entry name" value="TFIIE_alpha"/>
    <property type="match status" value="1"/>
</dbReference>
<feature type="compositionally biased region" description="Polar residues" evidence="4">
    <location>
        <begin position="470"/>
        <end position="481"/>
    </location>
</feature>
<feature type="compositionally biased region" description="Basic and acidic residues" evidence="4">
    <location>
        <begin position="265"/>
        <end position="280"/>
    </location>
</feature>
<dbReference type="GO" id="GO:0005673">
    <property type="term" value="C:transcription factor TFIIE complex"/>
    <property type="evidence" value="ECO:0007669"/>
    <property type="project" value="TreeGrafter"/>
</dbReference>
<dbReference type="PANTHER" id="PTHR13097:SF7">
    <property type="entry name" value="GENERAL TRANSCRIPTION FACTOR IIE SUBUNIT 1"/>
    <property type="match status" value="1"/>
</dbReference>
<evidence type="ECO:0000256" key="1">
    <source>
        <dbReference type="ARBA" id="ARBA00008947"/>
    </source>
</evidence>
<evidence type="ECO:0000256" key="2">
    <source>
        <dbReference type="ARBA" id="ARBA00023015"/>
    </source>
</evidence>
<dbReference type="InterPro" id="IPR002853">
    <property type="entry name" value="TFIIE_asu"/>
</dbReference>
<dbReference type="GO" id="GO:0006367">
    <property type="term" value="P:transcription initiation at RNA polymerase II promoter"/>
    <property type="evidence" value="ECO:0007669"/>
    <property type="project" value="InterPro"/>
</dbReference>
<keyword evidence="7" id="KW-1185">Reference proteome</keyword>
<gene>
    <name evidence="6" type="ORF">RI543_004149</name>
</gene>
<dbReference type="Proteomes" id="UP001306508">
    <property type="component" value="Unassembled WGS sequence"/>
</dbReference>
<dbReference type="InterPro" id="IPR024550">
    <property type="entry name" value="TFIIEa/SarR/Rpc3_HTH_dom"/>
</dbReference>
<feature type="compositionally biased region" description="Acidic residues" evidence="4">
    <location>
        <begin position="388"/>
        <end position="411"/>
    </location>
</feature>
<feature type="compositionally biased region" description="Basic and acidic residues" evidence="4">
    <location>
        <begin position="412"/>
        <end position="421"/>
    </location>
</feature>
<dbReference type="InterPro" id="IPR017919">
    <property type="entry name" value="TFIIE/TFIIEa_HTH"/>
</dbReference>
<dbReference type="EMBL" id="JAWIZZ010000053">
    <property type="protein sequence ID" value="KAK5778483.1"/>
    <property type="molecule type" value="Genomic_DNA"/>
</dbReference>